<accession>A0ABR1I614</accession>
<dbReference type="EMBL" id="JAZAVK010000034">
    <property type="protein sequence ID" value="KAK7428970.1"/>
    <property type="molecule type" value="Genomic_DNA"/>
</dbReference>
<dbReference type="Gene3D" id="1.10.30.10">
    <property type="entry name" value="High mobility group box domain"/>
    <property type="match status" value="1"/>
</dbReference>
<dbReference type="InterPro" id="IPR050140">
    <property type="entry name" value="SRY-related_HMG-box_TF-like"/>
</dbReference>
<dbReference type="Pfam" id="PF00505">
    <property type="entry name" value="HMG_box"/>
    <property type="match status" value="1"/>
</dbReference>
<protein>
    <recommendedName>
        <fullName evidence="4">HMG box domain-containing protein</fullName>
    </recommendedName>
</protein>
<feature type="DNA-binding region" description="HMG box" evidence="3">
    <location>
        <begin position="132"/>
        <end position="200"/>
    </location>
</feature>
<proteinExistence type="predicted"/>
<dbReference type="Proteomes" id="UP001498421">
    <property type="component" value="Unassembled WGS sequence"/>
</dbReference>
<dbReference type="PANTHER" id="PTHR10270">
    <property type="entry name" value="SOX TRANSCRIPTION FACTOR"/>
    <property type="match status" value="1"/>
</dbReference>
<keyword evidence="1 3" id="KW-0238">DNA-binding</keyword>
<dbReference type="InterPro" id="IPR036910">
    <property type="entry name" value="HMG_box_dom_sf"/>
</dbReference>
<feature type="domain" description="HMG box" evidence="4">
    <location>
        <begin position="132"/>
        <end position="200"/>
    </location>
</feature>
<keyword evidence="6" id="KW-1185">Reference proteome</keyword>
<evidence type="ECO:0000313" key="6">
    <source>
        <dbReference type="Proteomes" id="UP001498421"/>
    </source>
</evidence>
<keyword evidence="3" id="KW-0539">Nucleus</keyword>
<dbReference type="CDD" id="cd01389">
    <property type="entry name" value="HMG-box_ROX1-like"/>
    <property type="match status" value="1"/>
</dbReference>
<evidence type="ECO:0000313" key="5">
    <source>
        <dbReference type="EMBL" id="KAK7428970.1"/>
    </source>
</evidence>
<sequence length="253" mass="28352">MSFDSCYPDDQLQVFWDRISAGLNPFVYVLPIAGVTYRMLDEGAKLYMARKFMKHVTESVMFCRDGGGDGEGNGGAGRDRYYLGPPRFFMAGSGMVVHAVGTDEAVWVKRAADGLQHIMVVPPGLPNRCSRIPRPPNAYILYRKDRHRMLKASQPGISNNDISRVLGRAWNQESAEVRLKYKLRADEIKQALIERHPDYKYRPRRSDEVRRRNNARAAQGSSVDAFVHATVDDQDVVVADPAAAVPTVDPSQL</sequence>
<keyword evidence="2" id="KW-0804">Transcription</keyword>
<name>A0ABR1I614_9HYPO</name>
<dbReference type="PANTHER" id="PTHR10270:SF161">
    <property type="entry name" value="SEX-DETERMINING REGION Y PROTEIN"/>
    <property type="match status" value="1"/>
</dbReference>
<dbReference type="SUPFAM" id="SSF47095">
    <property type="entry name" value="HMG-box"/>
    <property type="match status" value="1"/>
</dbReference>
<evidence type="ECO:0000256" key="2">
    <source>
        <dbReference type="ARBA" id="ARBA00023163"/>
    </source>
</evidence>
<evidence type="ECO:0000259" key="4">
    <source>
        <dbReference type="PROSITE" id="PS50118"/>
    </source>
</evidence>
<comment type="caution">
    <text evidence="5">The sequence shown here is derived from an EMBL/GenBank/DDBJ whole genome shotgun (WGS) entry which is preliminary data.</text>
</comment>
<gene>
    <name evidence="5" type="ORF">QQZ08_004482</name>
</gene>
<evidence type="ECO:0000256" key="3">
    <source>
        <dbReference type="PROSITE-ProRule" id="PRU00267"/>
    </source>
</evidence>
<organism evidence="5 6">
    <name type="scientific">Neonectria magnoliae</name>
    <dbReference type="NCBI Taxonomy" id="2732573"/>
    <lineage>
        <taxon>Eukaryota</taxon>
        <taxon>Fungi</taxon>
        <taxon>Dikarya</taxon>
        <taxon>Ascomycota</taxon>
        <taxon>Pezizomycotina</taxon>
        <taxon>Sordariomycetes</taxon>
        <taxon>Hypocreomycetidae</taxon>
        <taxon>Hypocreales</taxon>
        <taxon>Nectriaceae</taxon>
        <taxon>Neonectria</taxon>
    </lineage>
</organism>
<dbReference type="InterPro" id="IPR009071">
    <property type="entry name" value="HMG_box_dom"/>
</dbReference>
<reference evidence="5 6" key="1">
    <citation type="journal article" date="2025" name="Microbiol. Resour. Announc.">
        <title>Draft genome sequences for Neonectria magnoliae and Neonectria punicea, canker pathogens of Liriodendron tulipifera and Acer saccharum in West Virginia.</title>
        <authorList>
            <person name="Petronek H.M."/>
            <person name="Kasson M.T."/>
            <person name="Metheny A.M."/>
            <person name="Stauder C.M."/>
            <person name="Lovett B."/>
            <person name="Lynch S.C."/>
            <person name="Garnas J.R."/>
            <person name="Kasson L.R."/>
            <person name="Stajich J.E."/>
        </authorList>
    </citation>
    <scope>NUCLEOTIDE SEQUENCE [LARGE SCALE GENOMIC DNA]</scope>
    <source>
        <strain evidence="5 6">NRRL 64651</strain>
    </source>
</reference>
<dbReference type="SMART" id="SM00398">
    <property type="entry name" value="HMG"/>
    <property type="match status" value="1"/>
</dbReference>
<dbReference type="PROSITE" id="PS50118">
    <property type="entry name" value="HMG_BOX_2"/>
    <property type="match status" value="1"/>
</dbReference>
<evidence type="ECO:0000256" key="1">
    <source>
        <dbReference type="ARBA" id="ARBA00023125"/>
    </source>
</evidence>